<protein>
    <submittedName>
        <fullName evidence="1">Uncharacterized protein</fullName>
    </submittedName>
</protein>
<proteinExistence type="predicted"/>
<sequence>MLVSGCHTSSWTCTSCAIVHYYYLSLPFRRPSPGAGRNAAVDLDPGSPYPPTTFLSALSFLWTIPPHFLHFRLSPLKQPAPVAQVAYDGPSTRVYAHSAA</sequence>
<evidence type="ECO:0000313" key="1">
    <source>
        <dbReference type="EMBL" id="KDR65439.1"/>
    </source>
</evidence>
<dbReference type="HOGENOM" id="CLU_2306376_0_0_1"/>
<organism evidence="1 2">
    <name type="scientific">Galerina marginata (strain CBS 339.88)</name>
    <dbReference type="NCBI Taxonomy" id="685588"/>
    <lineage>
        <taxon>Eukaryota</taxon>
        <taxon>Fungi</taxon>
        <taxon>Dikarya</taxon>
        <taxon>Basidiomycota</taxon>
        <taxon>Agaricomycotina</taxon>
        <taxon>Agaricomycetes</taxon>
        <taxon>Agaricomycetidae</taxon>
        <taxon>Agaricales</taxon>
        <taxon>Agaricineae</taxon>
        <taxon>Strophariaceae</taxon>
        <taxon>Galerina</taxon>
    </lineage>
</organism>
<gene>
    <name evidence="1" type="ORF">GALMADRAFT_232933</name>
</gene>
<reference evidence="2" key="1">
    <citation type="journal article" date="2014" name="Proc. Natl. Acad. Sci. U.S.A.">
        <title>Extensive sampling of basidiomycete genomes demonstrates inadequacy of the white-rot/brown-rot paradigm for wood decay fungi.</title>
        <authorList>
            <person name="Riley R."/>
            <person name="Salamov A.A."/>
            <person name="Brown D.W."/>
            <person name="Nagy L.G."/>
            <person name="Floudas D."/>
            <person name="Held B.W."/>
            <person name="Levasseur A."/>
            <person name="Lombard V."/>
            <person name="Morin E."/>
            <person name="Otillar R."/>
            <person name="Lindquist E.A."/>
            <person name="Sun H."/>
            <person name="LaButti K.M."/>
            <person name="Schmutz J."/>
            <person name="Jabbour D."/>
            <person name="Luo H."/>
            <person name="Baker S.E."/>
            <person name="Pisabarro A.G."/>
            <person name="Walton J.D."/>
            <person name="Blanchette R.A."/>
            <person name="Henrissat B."/>
            <person name="Martin F."/>
            <person name="Cullen D."/>
            <person name="Hibbett D.S."/>
            <person name="Grigoriev I.V."/>
        </authorList>
    </citation>
    <scope>NUCLEOTIDE SEQUENCE [LARGE SCALE GENOMIC DNA]</scope>
    <source>
        <strain evidence="2">CBS 339.88</strain>
    </source>
</reference>
<dbReference type="Proteomes" id="UP000027222">
    <property type="component" value="Unassembled WGS sequence"/>
</dbReference>
<dbReference type="AlphaFoldDB" id="A0A067SCJ7"/>
<accession>A0A067SCJ7</accession>
<dbReference type="EMBL" id="KL142449">
    <property type="protein sequence ID" value="KDR65439.1"/>
    <property type="molecule type" value="Genomic_DNA"/>
</dbReference>
<name>A0A067SCJ7_GALM3</name>
<evidence type="ECO:0000313" key="2">
    <source>
        <dbReference type="Proteomes" id="UP000027222"/>
    </source>
</evidence>
<keyword evidence="2" id="KW-1185">Reference proteome</keyword>